<dbReference type="FunFam" id="3.80.10.10:FF:000833">
    <property type="entry name" value="Protein TOO MANY MOUTHS"/>
    <property type="match status" value="1"/>
</dbReference>
<dbReference type="SUPFAM" id="SSF52058">
    <property type="entry name" value="L domain-like"/>
    <property type="match status" value="1"/>
</dbReference>
<organism evidence="8 9">
    <name type="scientific">Carex littledalei</name>
    <dbReference type="NCBI Taxonomy" id="544730"/>
    <lineage>
        <taxon>Eukaryota</taxon>
        <taxon>Viridiplantae</taxon>
        <taxon>Streptophyta</taxon>
        <taxon>Embryophyta</taxon>
        <taxon>Tracheophyta</taxon>
        <taxon>Spermatophyta</taxon>
        <taxon>Magnoliopsida</taxon>
        <taxon>Liliopsida</taxon>
        <taxon>Poales</taxon>
        <taxon>Cyperaceae</taxon>
        <taxon>Cyperoideae</taxon>
        <taxon>Cariceae</taxon>
        <taxon>Carex</taxon>
        <taxon>Carex subgen. Euthyceras</taxon>
    </lineage>
</organism>
<gene>
    <name evidence="8" type="ORF">FCM35_KLT07097</name>
</gene>
<keyword evidence="5" id="KW-0677">Repeat</keyword>
<sequence length="460" mass="50343">MATFLLFLLAILSLLPFSLSVITMQPSEKETLFRVMDSMSSDRVWRVSNPEPCSPGQSWPGIECKTGTDNYLHVTRLDFGFGLNPSCMQNATFPPLIFSLPHLQSLFFMNCFCFNQRKTSLSFPVLNESSPNSYNSLQQLSFKSNPSLTGKIPAEISFLKSLQVLTLSQNNLSGNIPDSISTITSLIHLDLSYNSLTGTIPAQIGQLRNLAGLDLSYNSLSGTIPASIGSLGQLQKLDLSSNKLTGTMPEAVRSLLDLSFLALNNNRLSGKLPNGLYQLHNLQYFIMDDNPMFVPLPSEIGNLTRLQELRLANSGYSGSIPVSFTWLTNLSTLSLENNKLTGEIPVGLTNLGKMYHLNLSRNMLNGVVPFNAGFVKRLGRNMDLSENTGLCINGSDGYYERADVGVGLCGDHGSSTGTGLMENESNSNSGSITNSGFCQFRICSNVMVVLGFWAFYCYLL</sequence>
<feature type="chain" id="PRO_5032385061" evidence="7">
    <location>
        <begin position="21"/>
        <end position="460"/>
    </location>
</feature>
<keyword evidence="3" id="KW-0433">Leucine-rich repeat</keyword>
<dbReference type="EMBL" id="SWLB01000016">
    <property type="protein sequence ID" value="KAF3328491.1"/>
    <property type="molecule type" value="Genomic_DNA"/>
</dbReference>
<dbReference type="InterPro" id="IPR052595">
    <property type="entry name" value="LRRC69/RLP"/>
</dbReference>
<keyword evidence="2" id="KW-1003">Cell membrane</keyword>
<evidence type="ECO:0000256" key="4">
    <source>
        <dbReference type="ARBA" id="ARBA00022729"/>
    </source>
</evidence>
<dbReference type="GO" id="GO:0005886">
    <property type="term" value="C:plasma membrane"/>
    <property type="evidence" value="ECO:0007669"/>
    <property type="project" value="UniProtKB-SubCell"/>
</dbReference>
<evidence type="ECO:0000313" key="9">
    <source>
        <dbReference type="Proteomes" id="UP000623129"/>
    </source>
</evidence>
<dbReference type="Gene3D" id="3.80.10.10">
    <property type="entry name" value="Ribonuclease Inhibitor"/>
    <property type="match status" value="3"/>
</dbReference>
<keyword evidence="9" id="KW-1185">Reference proteome</keyword>
<accession>A0A833R1Y2</accession>
<comment type="caution">
    <text evidence="8">The sequence shown here is derived from an EMBL/GenBank/DDBJ whole genome shotgun (WGS) entry which is preliminary data.</text>
</comment>
<dbReference type="InterPro" id="IPR001611">
    <property type="entry name" value="Leu-rich_rpt"/>
</dbReference>
<evidence type="ECO:0000256" key="6">
    <source>
        <dbReference type="ARBA" id="ARBA00023136"/>
    </source>
</evidence>
<dbReference type="AlphaFoldDB" id="A0A833R1Y2"/>
<dbReference type="InterPro" id="IPR003591">
    <property type="entry name" value="Leu-rich_rpt_typical-subtyp"/>
</dbReference>
<protein>
    <submittedName>
        <fullName evidence="8">Protein TOO MANY MOUTHS</fullName>
    </submittedName>
</protein>
<dbReference type="InterPro" id="IPR032675">
    <property type="entry name" value="LRR_dom_sf"/>
</dbReference>
<dbReference type="SMART" id="SM00369">
    <property type="entry name" value="LRR_TYP"/>
    <property type="match status" value="5"/>
</dbReference>
<reference evidence="8" key="1">
    <citation type="submission" date="2020-01" db="EMBL/GenBank/DDBJ databases">
        <title>Genome sequence of Kobresia littledalei, the first chromosome-level genome in the family Cyperaceae.</title>
        <authorList>
            <person name="Qu G."/>
        </authorList>
    </citation>
    <scope>NUCLEOTIDE SEQUENCE</scope>
    <source>
        <strain evidence="8">C.B.Clarke</strain>
        <tissue evidence="8">Leaf</tissue>
    </source>
</reference>
<evidence type="ECO:0000256" key="1">
    <source>
        <dbReference type="ARBA" id="ARBA00004236"/>
    </source>
</evidence>
<evidence type="ECO:0000256" key="2">
    <source>
        <dbReference type="ARBA" id="ARBA00022475"/>
    </source>
</evidence>
<evidence type="ECO:0000256" key="3">
    <source>
        <dbReference type="ARBA" id="ARBA00022614"/>
    </source>
</evidence>
<feature type="signal peptide" evidence="7">
    <location>
        <begin position="1"/>
        <end position="20"/>
    </location>
</feature>
<name>A0A833R1Y2_9POAL</name>
<dbReference type="OrthoDB" id="676979at2759"/>
<dbReference type="GO" id="GO:0051707">
    <property type="term" value="P:response to other organism"/>
    <property type="evidence" value="ECO:0007669"/>
    <property type="project" value="UniProtKB-ARBA"/>
</dbReference>
<evidence type="ECO:0000256" key="7">
    <source>
        <dbReference type="SAM" id="SignalP"/>
    </source>
</evidence>
<comment type="subcellular location">
    <subcellularLocation>
        <location evidence="1">Cell membrane</location>
    </subcellularLocation>
</comment>
<proteinExistence type="predicted"/>
<dbReference type="PRINTS" id="PR00019">
    <property type="entry name" value="LEURICHRPT"/>
</dbReference>
<dbReference type="Pfam" id="PF00560">
    <property type="entry name" value="LRR_1"/>
    <property type="match status" value="4"/>
</dbReference>
<dbReference type="FunFam" id="3.80.10.10:FF:000269">
    <property type="entry name" value="Piriformospora indica-insensitive protein 2"/>
    <property type="match status" value="1"/>
</dbReference>
<evidence type="ECO:0000256" key="5">
    <source>
        <dbReference type="ARBA" id="ARBA00022737"/>
    </source>
</evidence>
<dbReference type="PANTHER" id="PTHR48057">
    <property type="entry name" value="LEUCINE-RICH REPEAT SERINE/THREONINE-PROTEIN KINASE 1"/>
    <property type="match status" value="1"/>
</dbReference>
<dbReference type="Pfam" id="PF13855">
    <property type="entry name" value="LRR_8"/>
    <property type="match status" value="1"/>
</dbReference>
<keyword evidence="6" id="KW-0472">Membrane</keyword>
<keyword evidence="4 7" id="KW-0732">Signal</keyword>
<dbReference type="Proteomes" id="UP000623129">
    <property type="component" value="Unassembled WGS sequence"/>
</dbReference>
<dbReference type="PANTHER" id="PTHR48057:SF30">
    <property type="entry name" value="DNA-DAMAGE-REPAIR_TOLERATION DRT100-LIKE PROTEIN"/>
    <property type="match status" value="1"/>
</dbReference>
<evidence type="ECO:0000313" key="8">
    <source>
        <dbReference type="EMBL" id="KAF3328491.1"/>
    </source>
</evidence>